<dbReference type="Proteomes" id="UP000186955">
    <property type="component" value="Unassembled WGS sequence"/>
</dbReference>
<feature type="transmembrane region" description="Helical" evidence="7">
    <location>
        <begin position="333"/>
        <end position="351"/>
    </location>
</feature>
<reference evidence="9 10" key="1">
    <citation type="submission" date="2016-10" db="EMBL/GenBank/DDBJ databases">
        <title>Genome sequence of the ascomycete fungus Penicillium subrubescens.</title>
        <authorList>
            <person name="De Vries R.P."/>
            <person name="Peng M."/>
            <person name="Dilokpimol A."/>
            <person name="Hilden K."/>
            <person name="Makela M.R."/>
            <person name="Grigoriev I."/>
            <person name="Riley R."/>
            <person name="Granchi Z."/>
        </authorList>
    </citation>
    <scope>NUCLEOTIDE SEQUENCE [LARGE SCALE GENOMIC DNA]</scope>
    <source>
        <strain evidence="9 10">CBS 132785</strain>
    </source>
</reference>
<evidence type="ECO:0000256" key="4">
    <source>
        <dbReference type="ARBA" id="ARBA00022989"/>
    </source>
</evidence>
<dbReference type="PROSITE" id="PS50850">
    <property type="entry name" value="MFS"/>
    <property type="match status" value="1"/>
</dbReference>
<feature type="transmembrane region" description="Helical" evidence="7">
    <location>
        <begin position="363"/>
        <end position="384"/>
    </location>
</feature>
<keyword evidence="2" id="KW-0813">Transport</keyword>
<evidence type="ECO:0000259" key="8">
    <source>
        <dbReference type="PROSITE" id="PS50850"/>
    </source>
</evidence>
<dbReference type="Gene3D" id="1.20.1250.20">
    <property type="entry name" value="MFS general substrate transporter like domains"/>
    <property type="match status" value="1"/>
</dbReference>
<gene>
    <name evidence="9" type="ORF">PENSUB_11932</name>
</gene>
<comment type="subcellular location">
    <subcellularLocation>
        <location evidence="1">Membrane</location>
        <topology evidence="1">Multi-pass membrane protein</topology>
    </subcellularLocation>
</comment>
<evidence type="ECO:0000256" key="3">
    <source>
        <dbReference type="ARBA" id="ARBA00022692"/>
    </source>
</evidence>
<feature type="transmembrane region" description="Helical" evidence="7">
    <location>
        <begin position="461"/>
        <end position="482"/>
    </location>
</feature>
<sequence>MQKAKLPVRQLVILSICRFAEPLVFTSILPYLPELIEYVGVPKTEVAKWAGISTAVASVSQALMAIPWGTLSDHVGRKPIILSGLTCTMLISIMLGMSQTLTMVLISRAMIGLMNGNVGILRTMVAEIVPQRELQPRAFSLMPLVWTIGSIFGPAFGGALARPAEKHPDLFGGIEFLRRYPFALPNLASACFFVVGITTGCLFLEETLESKRDRYDPGLELGKALTRPCLSSRRRQAELKGVDEERTALLPGGTQVQKKIKKPVTRPSWSEIFTPQSKLILLSYTLMSGLSMAFDSVFPVFLHYPVQDLHDNPNVQLPFKFASGFGVDAPQIGMFYTIIGVIGMFIQFLCFPPIAKRYGVLTCFKYSAILLPIIFFITPFTALAPENVRIPAVLVLMLAKLGATVFGIPCCTILLTNSASSMSVLGTLNGVGTSVSALGRAAGPALIGAAFSWGIKKGYVIVPWWLLGTLGLTSVIPALWIVEQDGPYGGQKEEEEDEGEQDEVSIEEPRVNGYGSVSVSSVDTIKKVTRGD</sequence>
<feature type="compositionally biased region" description="Acidic residues" evidence="6">
    <location>
        <begin position="493"/>
        <end position="506"/>
    </location>
</feature>
<organism evidence="9 10">
    <name type="scientific">Penicillium subrubescens</name>
    <dbReference type="NCBI Taxonomy" id="1316194"/>
    <lineage>
        <taxon>Eukaryota</taxon>
        <taxon>Fungi</taxon>
        <taxon>Dikarya</taxon>
        <taxon>Ascomycota</taxon>
        <taxon>Pezizomycotina</taxon>
        <taxon>Eurotiomycetes</taxon>
        <taxon>Eurotiomycetidae</taxon>
        <taxon>Eurotiales</taxon>
        <taxon>Aspergillaceae</taxon>
        <taxon>Penicillium</taxon>
    </lineage>
</organism>
<dbReference type="GO" id="GO:0016020">
    <property type="term" value="C:membrane"/>
    <property type="evidence" value="ECO:0007669"/>
    <property type="project" value="UniProtKB-SubCell"/>
</dbReference>
<feature type="transmembrane region" description="Helical" evidence="7">
    <location>
        <begin position="182"/>
        <end position="204"/>
    </location>
</feature>
<feature type="transmembrane region" description="Helical" evidence="7">
    <location>
        <begin position="141"/>
        <end position="162"/>
    </location>
</feature>
<dbReference type="InterPro" id="IPR011701">
    <property type="entry name" value="MFS"/>
</dbReference>
<evidence type="ECO:0000256" key="1">
    <source>
        <dbReference type="ARBA" id="ARBA00004141"/>
    </source>
</evidence>
<dbReference type="InterPro" id="IPR036259">
    <property type="entry name" value="MFS_trans_sf"/>
</dbReference>
<protein>
    <recommendedName>
        <fullName evidence="8">Major facilitator superfamily (MFS) profile domain-containing protein</fullName>
    </recommendedName>
</protein>
<dbReference type="PANTHER" id="PTHR23504">
    <property type="entry name" value="MAJOR FACILITATOR SUPERFAMILY DOMAIN-CONTAINING PROTEIN 10"/>
    <property type="match status" value="1"/>
</dbReference>
<feature type="transmembrane region" description="Helical" evidence="7">
    <location>
        <begin position="80"/>
        <end position="97"/>
    </location>
</feature>
<evidence type="ECO:0000313" key="10">
    <source>
        <dbReference type="Proteomes" id="UP000186955"/>
    </source>
</evidence>
<dbReference type="CDD" id="cd17330">
    <property type="entry name" value="MFS_SLC46_TetA_like"/>
    <property type="match status" value="1"/>
</dbReference>
<dbReference type="SUPFAM" id="SSF103473">
    <property type="entry name" value="MFS general substrate transporter"/>
    <property type="match status" value="1"/>
</dbReference>
<dbReference type="OrthoDB" id="10262656at2759"/>
<dbReference type="Pfam" id="PF07690">
    <property type="entry name" value="MFS_1"/>
    <property type="match status" value="1"/>
</dbReference>
<keyword evidence="3 7" id="KW-0812">Transmembrane</keyword>
<feature type="transmembrane region" description="Helical" evidence="7">
    <location>
        <begin position="437"/>
        <end position="455"/>
    </location>
</feature>
<keyword evidence="10" id="KW-1185">Reference proteome</keyword>
<feature type="transmembrane region" description="Helical" evidence="7">
    <location>
        <begin position="109"/>
        <end position="129"/>
    </location>
</feature>
<feature type="region of interest" description="Disordered" evidence="6">
    <location>
        <begin position="487"/>
        <end position="518"/>
    </location>
</feature>
<feature type="transmembrane region" description="Helical" evidence="7">
    <location>
        <begin position="279"/>
        <end position="302"/>
    </location>
</feature>
<dbReference type="GO" id="GO:0022857">
    <property type="term" value="F:transmembrane transporter activity"/>
    <property type="evidence" value="ECO:0007669"/>
    <property type="project" value="InterPro"/>
</dbReference>
<keyword evidence="5 7" id="KW-0472">Membrane</keyword>
<evidence type="ECO:0000313" key="9">
    <source>
        <dbReference type="EMBL" id="OKO93653.1"/>
    </source>
</evidence>
<evidence type="ECO:0000256" key="5">
    <source>
        <dbReference type="ARBA" id="ARBA00023136"/>
    </source>
</evidence>
<keyword evidence="4 7" id="KW-1133">Transmembrane helix</keyword>
<feature type="domain" description="Major facilitator superfamily (MFS) profile" evidence="8">
    <location>
        <begin position="10"/>
        <end position="486"/>
    </location>
</feature>
<dbReference type="EMBL" id="MNBE01000723">
    <property type="protein sequence ID" value="OKO93653.1"/>
    <property type="molecule type" value="Genomic_DNA"/>
</dbReference>
<dbReference type="InterPro" id="IPR020846">
    <property type="entry name" value="MFS_dom"/>
</dbReference>
<dbReference type="AlphaFoldDB" id="A0A1Q5T087"/>
<evidence type="ECO:0000256" key="6">
    <source>
        <dbReference type="SAM" id="MobiDB-lite"/>
    </source>
</evidence>
<comment type="caution">
    <text evidence="9">The sequence shown here is derived from an EMBL/GenBank/DDBJ whole genome shotgun (WGS) entry which is preliminary data.</text>
</comment>
<evidence type="ECO:0000256" key="7">
    <source>
        <dbReference type="SAM" id="Phobius"/>
    </source>
</evidence>
<dbReference type="PANTHER" id="PTHR23504:SF8">
    <property type="entry name" value="TRANSPORTER, PUTATIVE (AFU_ORTHOLOGUE AFUA_1G03730)-RELATED"/>
    <property type="match status" value="1"/>
</dbReference>
<accession>A0A1Q5T087</accession>
<evidence type="ECO:0000256" key="2">
    <source>
        <dbReference type="ARBA" id="ARBA00022448"/>
    </source>
</evidence>
<name>A0A1Q5T087_9EURO</name>
<feature type="transmembrane region" description="Helical" evidence="7">
    <location>
        <begin position="390"/>
        <end position="416"/>
    </location>
</feature>
<proteinExistence type="predicted"/>